<proteinExistence type="predicted"/>
<gene>
    <name evidence="1" type="ORF">LCGC14_2793980</name>
</gene>
<dbReference type="EMBL" id="LAZR01052250">
    <property type="protein sequence ID" value="KKK83380.1"/>
    <property type="molecule type" value="Genomic_DNA"/>
</dbReference>
<comment type="caution">
    <text evidence="1">The sequence shown here is derived from an EMBL/GenBank/DDBJ whole genome shotgun (WGS) entry which is preliminary data.</text>
</comment>
<protein>
    <submittedName>
        <fullName evidence="1">Uncharacterized protein</fullName>
    </submittedName>
</protein>
<dbReference type="AlphaFoldDB" id="A0A0F8ZBX8"/>
<organism evidence="1">
    <name type="scientific">marine sediment metagenome</name>
    <dbReference type="NCBI Taxonomy" id="412755"/>
    <lineage>
        <taxon>unclassified sequences</taxon>
        <taxon>metagenomes</taxon>
        <taxon>ecological metagenomes</taxon>
    </lineage>
</organism>
<accession>A0A0F8ZBX8</accession>
<name>A0A0F8ZBX8_9ZZZZ</name>
<reference evidence="1" key="1">
    <citation type="journal article" date="2015" name="Nature">
        <title>Complex archaea that bridge the gap between prokaryotes and eukaryotes.</title>
        <authorList>
            <person name="Spang A."/>
            <person name="Saw J.H."/>
            <person name="Jorgensen S.L."/>
            <person name="Zaremba-Niedzwiedzka K."/>
            <person name="Martijn J."/>
            <person name="Lind A.E."/>
            <person name="van Eijk R."/>
            <person name="Schleper C."/>
            <person name="Guy L."/>
            <person name="Ettema T.J."/>
        </authorList>
    </citation>
    <scope>NUCLEOTIDE SEQUENCE</scope>
</reference>
<evidence type="ECO:0000313" key="1">
    <source>
        <dbReference type="EMBL" id="KKK83380.1"/>
    </source>
</evidence>
<sequence length="57" mass="5933">MSCPCQTVAHEASCPSRVFGAQRDPAPIPAEPPAGEFHVGGKVTDDVPVAVLFTKGR</sequence>